<dbReference type="GO" id="GO:0016301">
    <property type="term" value="F:kinase activity"/>
    <property type="evidence" value="ECO:0007669"/>
    <property type="project" value="UniProtKB-KW"/>
</dbReference>
<name>A0ABZ0J295_9BURK</name>
<dbReference type="RefSeq" id="WP_317701163.1">
    <property type="nucleotide sequence ID" value="NZ_CP136921.1"/>
</dbReference>
<dbReference type="Proteomes" id="UP001303211">
    <property type="component" value="Chromosome"/>
</dbReference>
<keyword evidence="2" id="KW-0808">Transferase</keyword>
<reference evidence="2 3" key="1">
    <citation type="submission" date="2023-03" db="EMBL/GenBank/DDBJ databases">
        <title>Diaphorobacter basophil sp. nov., isolated from a sewage-treatment plant.</title>
        <authorList>
            <person name="Yang K."/>
        </authorList>
    </citation>
    <scope>NUCLEOTIDE SEQUENCE [LARGE SCALE GENOMIC DNA]</scope>
    <source>
        <strain evidence="2 3">Y-1</strain>
    </source>
</reference>
<dbReference type="EMBL" id="CP136921">
    <property type="protein sequence ID" value="WOO31685.1"/>
    <property type="molecule type" value="Genomic_DNA"/>
</dbReference>
<protein>
    <submittedName>
        <fullName evidence="2">CotH kinase family protein</fullName>
    </submittedName>
</protein>
<accession>A0ABZ0J295</accession>
<feature type="compositionally biased region" description="Low complexity" evidence="1">
    <location>
        <begin position="276"/>
        <end position="296"/>
    </location>
</feature>
<feature type="region of interest" description="Disordered" evidence="1">
    <location>
        <begin position="276"/>
        <end position="310"/>
    </location>
</feature>
<evidence type="ECO:0000313" key="2">
    <source>
        <dbReference type="EMBL" id="WOO31685.1"/>
    </source>
</evidence>
<feature type="compositionally biased region" description="Basic residues" evidence="1">
    <location>
        <begin position="300"/>
        <end position="310"/>
    </location>
</feature>
<evidence type="ECO:0000256" key="1">
    <source>
        <dbReference type="SAM" id="MobiDB-lite"/>
    </source>
</evidence>
<organism evidence="2 3">
    <name type="scientific">Diaphorobacter limosus</name>
    <dbReference type="NCBI Taxonomy" id="3036128"/>
    <lineage>
        <taxon>Bacteria</taxon>
        <taxon>Pseudomonadati</taxon>
        <taxon>Pseudomonadota</taxon>
        <taxon>Betaproteobacteria</taxon>
        <taxon>Burkholderiales</taxon>
        <taxon>Comamonadaceae</taxon>
        <taxon>Diaphorobacter</taxon>
    </lineage>
</organism>
<dbReference type="Pfam" id="PF08757">
    <property type="entry name" value="CotH"/>
    <property type="match status" value="1"/>
</dbReference>
<evidence type="ECO:0000313" key="3">
    <source>
        <dbReference type="Proteomes" id="UP001303211"/>
    </source>
</evidence>
<sequence length="310" mass="33790">MDKNTCAQLASPPPSYPGGMVTLDTVNLDENKADDCEPEIKVLATSGDGLLKGAAAKMRLPGSSTRLATLKSYRVKFDKGADWQGEDTLNLNKHPYDLTRVRNKLAFDLMRQVPYHQSLRTQFVEIRYDAGAGTGAGAQPMGLFTHIEKLGGKSYLERRGWVAGSNVYKVAAFNFNPDARLQTLADGKAGPGFEELLEIENDSGNHGAIVQTVKALADDGTPFATSFNRHFDRNNYLAWLASAILLGNWDTVNQNFGLYQPLGGLCRRHPGAATRAGLGPHAAEPGGAARRAIPGACDRQRRRRQPQQRL</sequence>
<proteinExistence type="predicted"/>
<keyword evidence="3" id="KW-1185">Reference proteome</keyword>
<gene>
    <name evidence="2" type="ORF">P4826_14905</name>
</gene>
<dbReference type="InterPro" id="IPR014867">
    <property type="entry name" value="Spore_coat_CotH_CotH2/3/7"/>
</dbReference>
<keyword evidence="2" id="KW-0418">Kinase</keyword>